<dbReference type="EMBL" id="CP027860">
    <property type="protein sequence ID" value="AVP96404.1"/>
    <property type="molecule type" value="Genomic_DNA"/>
</dbReference>
<feature type="chain" id="PRO_5015194818" description="DUF1579 domain-containing protein" evidence="1">
    <location>
        <begin position="23"/>
        <end position="196"/>
    </location>
</feature>
<organism evidence="2 3">
    <name type="scientific">Ahniella affigens</name>
    <dbReference type="NCBI Taxonomy" id="2021234"/>
    <lineage>
        <taxon>Bacteria</taxon>
        <taxon>Pseudomonadati</taxon>
        <taxon>Pseudomonadota</taxon>
        <taxon>Gammaproteobacteria</taxon>
        <taxon>Lysobacterales</taxon>
        <taxon>Rhodanobacteraceae</taxon>
        <taxon>Ahniella</taxon>
    </lineage>
</organism>
<evidence type="ECO:0000256" key="1">
    <source>
        <dbReference type="SAM" id="SignalP"/>
    </source>
</evidence>
<protein>
    <recommendedName>
        <fullName evidence="4">DUF1579 domain-containing protein</fullName>
    </recommendedName>
</protein>
<evidence type="ECO:0008006" key="4">
    <source>
        <dbReference type="Google" id="ProtNLM"/>
    </source>
</evidence>
<sequence>MRILITMMVLVATTLVSWPAQSQHQTTPAATAASATPTHEFDFLVGDWTLTVHPRINALAAMIHGAPELLGTWHAERAFAGQGLEDELRITDASGNPAGWVRTLRIYDQSSRKWKQASVDVQRVVTNLGNAEWRNQEMWQISERRNLDGTVHQIRLRFHDIQKDQFSVQQDRSEDGGKTWDEAVLTMTATRAGAGN</sequence>
<name>A0A2P1PNH8_9GAMM</name>
<dbReference type="KEGG" id="xba:C7S18_03990"/>
<keyword evidence="3" id="KW-1185">Reference proteome</keyword>
<reference evidence="2 3" key="2">
    <citation type="submission" date="2018-03" db="EMBL/GenBank/DDBJ databases">
        <authorList>
            <person name="Keele B.F."/>
        </authorList>
    </citation>
    <scope>NUCLEOTIDE SEQUENCE [LARGE SCALE GENOMIC DNA]</scope>
    <source>
        <strain evidence="2 3">D13</strain>
    </source>
</reference>
<dbReference type="OrthoDB" id="5958233at2"/>
<evidence type="ECO:0000313" key="3">
    <source>
        <dbReference type="Proteomes" id="UP000241074"/>
    </source>
</evidence>
<keyword evidence="1" id="KW-0732">Signal</keyword>
<gene>
    <name evidence="2" type="ORF">C7S18_03990</name>
</gene>
<feature type="signal peptide" evidence="1">
    <location>
        <begin position="1"/>
        <end position="22"/>
    </location>
</feature>
<evidence type="ECO:0000313" key="2">
    <source>
        <dbReference type="EMBL" id="AVP96404.1"/>
    </source>
</evidence>
<dbReference type="AlphaFoldDB" id="A0A2P1PNH8"/>
<dbReference type="RefSeq" id="WP_106890333.1">
    <property type="nucleotide sequence ID" value="NZ_CP027860.1"/>
</dbReference>
<accession>A0A2P1PNH8</accession>
<proteinExistence type="predicted"/>
<reference evidence="2 3" key="1">
    <citation type="submission" date="2018-03" db="EMBL/GenBank/DDBJ databases">
        <title>Ahniella affigens gen. nov., sp. nov., a gammaproteobacterium isolated from sandy soil near a stream.</title>
        <authorList>
            <person name="Ko Y."/>
            <person name="Kim J.-H."/>
        </authorList>
    </citation>
    <scope>NUCLEOTIDE SEQUENCE [LARGE SCALE GENOMIC DNA]</scope>
    <source>
        <strain evidence="2 3">D13</strain>
    </source>
</reference>
<dbReference type="Proteomes" id="UP000241074">
    <property type="component" value="Chromosome"/>
</dbReference>